<keyword evidence="12" id="KW-0675">Receptor</keyword>
<evidence type="ECO:0000256" key="9">
    <source>
        <dbReference type="ARBA" id="ARBA00023010"/>
    </source>
</evidence>
<evidence type="ECO:0000256" key="7">
    <source>
        <dbReference type="ARBA" id="ARBA00022927"/>
    </source>
</evidence>
<evidence type="ECO:0000256" key="13">
    <source>
        <dbReference type="SAM" id="MobiDB-lite"/>
    </source>
</evidence>
<evidence type="ECO:0000256" key="3">
    <source>
        <dbReference type="ARBA" id="ARBA00016229"/>
    </source>
</evidence>
<keyword evidence="7" id="KW-0653">Protein transport</keyword>
<dbReference type="PANTHER" id="PTHR12504:SF0">
    <property type="entry name" value="MITOCHONDRIAL IMPORT RECEPTOR SUBUNIT TOM22 HOMOLOG"/>
    <property type="match status" value="1"/>
</dbReference>
<evidence type="ECO:0000256" key="2">
    <source>
        <dbReference type="ARBA" id="ARBA00009874"/>
    </source>
</evidence>
<evidence type="ECO:0000256" key="4">
    <source>
        <dbReference type="ARBA" id="ARBA00022448"/>
    </source>
</evidence>
<accession>A0A1B6L8X2</accession>
<feature type="non-terminal residue" evidence="14">
    <location>
        <position position="1"/>
    </location>
</feature>
<evidence type="ECO:0000256" key="11">
    <source>
        <dbReference type="ARBA" id="ARBA00023136"/>
    </source>
</evidence>
<evidence type="ECO:0000256" key="8">
    <source>
        <dbReference type="ARBA" id="ARBA00022989"/>
    </source>
</evidence>
<keyword evidence="6" id="KW-1000">Mitochondrion outer membrane</keyword>
<evidence type="ECO:0000256" key="6">
    <source>
        <dbReference type="ARBA" id="ARBA00022787"/>
    </source>
</evidence>
<evidence type="ECO:0000256" key="5">
    <source>
        <dbReference type="ARBA" id="ARBA00022692"/>
    </source>
</evidence>
<dbReference type="PANTHER" id="PTHR12504">
    <property type="entry name" value="MITOCHONDRIAL IMPORT RECEPTOR SUBUNIT TOM22"/>
    <property type="match status" value="1"/>
</dbReference>
<comment type="similarity">
    <text evidence="2">Belongs to the Tom22 family.</text>
</comment>
<proteinExistence type="inferred from homology"/>
<dbReference type="GO" id="GO:0005741">
    <property type="term" value="C:mitochondrial outer membrane"/>
    <property type="evidence" value="ECO:0007669"/>
    <property type="project" value="UniProtKB-SubCell"/>
</dbReference>
<keyword evidence="5" id="KW-0812">Transmembrane</keyword>
<dbReference type="EMBL" id="GEBQ01019814">
    <property type="protein sequence ID" value="JAT20163.1"/>
    <property type="molecule type" value="Transcribed_RNA"/>
</dbReference>
<keyword evidence="11" id="KW-0472">Membrane</keyword>
<keyword evidence="10" id="KW-0496">Mitochondrion</keyword>
<evidence type="ECO:0000256" key="1">
    <source>
        <dbReference type="ARBA" id="ARBA00004572"/>
    </source>
</evidence>
<feature type="region of interest" description="Disordered" evidence="13">
    <location>
        <begin position="121"/>
        <end position="140"/>
    </location>
</feature>
<sequence>KICMQAVPNPVTASLSASAQGSLPGSVHLCPCILCIGGFVEETFTERLFGLTEMFPEPVVNFTVCVARTTKAGIKGIYNLSRNTLWIAASSSLILFGPLVFEVERAQLEESQRSQQKQFLLGPNSMSGNLGPNMAMTSPR</sequence>
<protein>
    <recommendedName>
        <fullName evidence="3">Mitochondrial import receptor subunit TOM22 homolog</fullName>
    </recommendedName>
</protein>
<keyword evidence="4" id="KW-0813">Transport</keyword>
<name>A0A1B6L8X2_9HEMI</name>
<organism evidence="14">
    <name type="scientific">Graphocephala atropunctata</name>
    <dbReference type="NCBI Taxonomy" id="36148"/>
    <lineage>
        <taxon>Eukaryota</taxon>
        <taxon>Metazoa</taxon>
        <taxon>Ecdysozoa</taxon>
        <taxon>Arthropoda</taxon>
        <taxon>Hexapoda</taxon>
        <taxon>Insecta</taxon>
        <taxon>Pterygota</taxon>
        <taxon>Neoptera</taxon>
        <taxon>Paraneoptera</taxon>
        <taxon>Hemiptera</taxon>
        <taxon>Auchenorrhyncha</taxon>
        <taxon>Membracoidea</taxon>
        <taxon>Cicadellidae</taxon>
        <taxon>Cicadellinae</taxon>
        <taxon>Cicadellini</taxon>
        <taxon>Graphocephala</taxon>
    </lineage>
</organism>
<dbReference type="AlphaFoldDB" id="A0A1B6L8X2"/>
<keyword evidence="8" id="KW-1133">Transmembrane helix</keyword>
<evidence type="ECO:0000313" key="14">
    <source>
        <dbReference type="EMBL" id="JAT20163.1"/>
    </source>
</evidence>
<comment type="subcellular location">
    <subcellularLocation>
        <location evidence="1">Mitochondrion outer membrane</location>
        <topology evidence="1">Single-pass membrane protein</topology>
    </subcellularLocation>
</comment>
<evidence type="ECO:0000256" key="12">
    <source>
        <dbReference type="ARBA" id="ARBA00023170"/>
    </source>
</evidence>
<dbReference type="InterPro" id="IPR005683">
    <property type="entry name" value="Tom22"/>
</dbReference>
<dbReference type="GO" id="GO:0006886">
    <property type="term" value="P:intracellular protein transport"/>
    <property type="evidence" value="ECO:0007669"/>
    <property type="project" value="InterPro"/>
</dbReference>
<gene>
    <name evidence="14" type="ORF">g.12313</name>
</gene>
<reference evidence="14" key="1">
    <citation type="submission" date="2015-11" db="EMBL/GenBank/DDBJ databases">
        <title>De novo transcriptome assembly of four potential Pierce s Disease insect vectors from Arizona vineyards.</title>
        <authorList>
            <person name="Tassone E.E."/>
        </authorList>
    </citation>
    <scope>NUCLEOTIDE SEQUENCE</scope>
</reference>
<keyword evidence="9" id="KW-0811">Translocation</keyword>
<evidence type="ECO:0000256" key="10">
    <source>
        <dbReference type="ARBA" id="ARBA00023128"/>
    </source>
</evidence>
<dbReference type="CDD" id="cd22884">
    <property type="entry name" value="TOM22"/>
    <property type="match status" value="1"/>
</dbReference>